<reference evidence="1 2" key="1">
    <citation type="submission" date="2024-01" db="EMBL/GenBank/DDBJ databases">
        <title>The complete chloroplast genome sequence of Lithospermum erythrorhizon: insights into the phylogenetic relationship among Boraginaceae species and the maternal lineages of purple gromwells.</title>
        <authorList>
            <person name="Okada T."/>
            <person name="Watanabe K."/>
        </authorList>
    </citation>
    <scope>NUCLEOTIDE SEQUENCE [LARGE SCALE GENOMIC DNA]</scope>
</reference>
<organism evidence="1 2">
    <name type="scientific">Lithospermum erythrorhizon</name>
    <name type="common">Purple gromwell</name>
    <name type="synonym">Lithospermum officinale var. erythrorhizon</name>
    <dbReference type="NCBI Taxonomy" id="34254"/>
    <lineage>
        <taxon>Eukaryota</taxon>
        <taxon>Viridiplantae</taxon>
        <taxon>Streptophyta</taxon>
        <taxon>Embryophyta</taxon>
        <taxon>Tracheophyta</taxon>
        <taxon>Spermatophyta</taxon>
        <taxon>Magnoliopsida</taxon>
        <taxon>eudicotyledons</taxon>
        <taxon>Gunneridae</taxon>
        <taxon>Pentapetalae</taxon>
        <taxon>asterids</taxon>
        <taxon>lamiids</taxon>
        <taxon>Boraginales</taxon>
        <taxon>Boraginaceae</taxon>
        <taxon>Boraginoideae</taxon>
        <taxon>Lithospermeae</taxon>
        <taxon>Lithospermum</taxon>
    </lineage>
</organism>
<proteinExistence type="predicted"/>
<dbReference type="EMBL" id="BAABME010005273">
    <property type="protein sequence ID" value="GAA0165162.1"/>
    <property type="molecule type" value="Genomic_DNA"/>
</dbReference>
<keyword evidence="2" id="KW-1185">Reference proteome</keyword>
<evidence type="ECO:0000313" key="1">
    <source>
        <dbReference type="EMBL" id="GAA0165162.1"/>
    </source>
</evidence>
<sequence length="99" mass="11250">MCRHLIQIANNGFELARRADYLGEENKDLKAQAPSEKATSLEEELVKVKGELAESQQINVLLNTEKKKLTEDYLGLCKKHEEVSSQRDKLKEESSGFDI</sequence>
<name>A0AAV3QSV4_LITER</name>
<accession>A0AAV3QSV4</accession>
<gene>
    <name evidence="1" type="ORF">LIER_20634</name>
</gene>
<dbReference type="AlphaFoldDB" id="A0AAV3QSV4"/>
<evidence type="ECO:0008006" key="3">
    <source>
        <dbReference type="Google" id="ProtNLM"/>
    </source>
</evidence>
<evidence type="ECO:0000313" key="2">
    <source>
        <dbReference type="Proteomes" id="UP001454036"/>
    </source>
</evidence>
<protein>
    <recommendedName>
        <fullName evidence="3">Endoplasmic reticulum transmembrane protein</fullName>
    </recommendedName>
</protein>
<comment type="caution">
    <text evidence="1">The sequence shown here is derived from an EMBL/GenBank/DDBJ whole genome shotgun (WGS) entry which is preliminary data.</text>
</comment>
<dbReference type="Proteomes" id="UP001454036">
    <property type="component" value="Unassembled WGS sequence"/>
</dbReference>